<keyword evidence="3" id="KW-1185">Reference proteome</keyword>
<dbReference type="EMBL" id="BMHQ01000001">
    <property type="protein sequence ID" value="GGE05925.1"/>
    <property type="molecule type" value="Genomic_DNA"/>
</dbReference>
<proteinExistence type="predicted"/>
<evidence type="ECO:0000313" key="2">
    <source>
        <dbReference type="EMBL" id="GGE05925.1"/>
    </source>
</evidence>
<dbReference type="PANTHER" id="PTHR41324:SF1">
    <property type="entry name" value="DUF2232 DOMAIN-CONTAINING PROTEIN"/>
    <property type="match status" value="1"/>
</dbReference>
<feature type="transmembrane region" description="Helical" evidence="1">
    <location>
        <begin position="229"/>
        <end position="256"/>
    </location>
</feature>
<gene>
    <name evidence="2" type="ORF">GCM10011571_03790</name>
</gene>
<dbReference type="Proteomes" id="UP000625210">
    <property type="component" value="Unassembled WGS sequence"/>
</dbReference>
<feature type="transmembrane region" description="Helical" evidence="1">
    <location>
        <begin position="204"/>
        <end position="223"/>
    </location>
</feature>
<feature type="transmembrane region" description="Helical" evidence="1">
    <location>
        <begin position="12"/>
        <end position="36"/>
    </location>
</feature>
<evidence type="ECO:0000313" key="3">
    <source>
        <dbReference type="Proteomes" id="UP000625210"/>
    </source>
</evidence>
<feature type="transmembrane region" description="Helical" evidence="1">
    <location>
        <begin position="159"/>
        <end position="179"/>
    </location>
</feature>
<dbReference type="AlphaFoldDB" id="A0A8J2VFY2"/>
<name>A0A8J2VFY2_9BACL</name>
<evidence type="ECO:0000256" key="1">
    <source>
        <dbReference type="SAM" id="Phobius"/>
    </source>
</evidence>
<comment type="caution">
    <text evidence="2">The sequence shown here is derived from an EMBL/GenBank/DDBJ whole genome shotgun (WGS) entry which is preliminary data.</text>
</comment>
<dbReference type="Pfam" id="PF09991">
    <property type="entry name" value="DUF2232"/>
    <property type="match status" value="1"/>
</dbReference>
<reference evidence="2" key="1">
    <citation type="journal article" date="2014" name="Int. J. Syst. Evol. Microbiol.">
        <title>Complete genome sequence of Corynebacterium casei LMG S-19264T (=DSM 44701T), isolated from a smear-ripened cheese.</title>
        <authorList>
            <consortium name="US DOE Joint Genome Institute (JGI-PGF)"/>
            <person name="Walter F."/>
            <person name="Albersmeier A."/>
            <person name="Kalinowski J."/>
            <person name="Ruckert C."/>
        </authorList>
    </citation>
    <scope>NUCLEOTIDE SEQUENCE</scope>
    <source>
        <strain evidence="2">CGMCC 1.15179</strain>
    </source>
</reference>
<sequence length="303" mass="33692">MSRSSLIRDGLIYSSLFLVLLFSLGTPLSLVTVWFLPLPFLLFTARQGWQSALLFVVLLSGLIVVLTGSVYTPLILLVTTIAGLVMGELYRRPQTTGTDVVLGGLVTTWVGFLTMLAVGAVFFHLFDRVQSLWQEQWAASQELFRAYGMPEELPDMPPLGMVIPGLLVFASVPIPLLNIRVARRILMRGGFPGKYLPPFRTWRLPRPFFHIYFLALILLLLFGESPGSFPVVLGNAVSIFYLLLMVQGFSFAAFLLHRSGRGKGWMTVVVLGTLLFPPAALIIHVMGLIDTGTPLRDRLEKKR</sequence>
<dbReference type="InterPro" id="IPR018710">
    <property type="entry name" value="DUF2232"/>
</dbReference>
<feature type="transmembrane region" description="Helical" evidence="1">
    <location>
        <begin position="268"/>
        <end position="289"/>
    </location>
</feature>
<keyword evidence="1" id="KW-0812">Transmembrane</keyword>
<accession>A0A8J2VFY2</accession>
<protein>
    <submittedName>
        <fullName evidence="2">Membrane protein</fullName>
    </submittedName>
</protein>
<keyword evidence="1" id="KW-1133">Transmembrane helix</keyword>
<feature type="transmembrane region" description="Helical" evidence="1">
    <location>
        <begin position="102"/>
        <end position="126"/>
    </location>
</feature>
<dbReference type="RefSeq" id="WP_188646219.1">
    <property type="nucleotide sequence ID" value="NZ_BMHQ01000001.1"/>
</dbReference>
<reference evidence="2" key="2">
    <citation type="submission" date="2020-09" db="EMBL/GenBank/DDBJ databases">
        <authorList>
            <person name="Sun Q."/>
            <person name="Zhou Y."/>
        </authorList>
    </citation>
    <scope>NUCLEOTIDE SEQUENCE</scope>
    <source>
        <strain evidence="2">CGMCC 1.15179</strain>
    </source>
</reference>
<feature type="transmembrane region" description="Helical" evidence="1">
    <location>
        <begin position="48"/>
        <end position="65"/>
    </location>
</feature>
<dbReference type="PANTHER" id="PTHR41324">
    <property type="entry name" value="MEMBRANE PROTEIN-RELATED"/>
    <property type="match status" value="1"/>
</dbReference>
<keyword evidence="1" id="KW-0472">Membrane</keyword>
<organism evidence="2 3">
    <name type="scientific">Marinithermofilum abyssi</name>
    <dbReference type="NCBI Taxonomy" id="1571185"/>
    <lineage>
        <taxon>Bacteria</taxon>
        <taxon>Bacillati</taxon>
        <taxon>Bacillota</taxon>
        <taxon>Bacilli</taxon>
        <taxon>Bacillales</taxon>
        <taxon>Thermoactinomycetaceae</taxon>
        <taxon>Marinithermofilum</taxon>
    </lineage>
</organism>